<evidence type="ECO:0000256" key="1">
    <source>
        <dbReference type="ARBA" id="ARBA00002190"/>
    </source>
</evidence>
<keyword evidence="5 6" id="KW-0233">DNA recombination</keyword>
<gene>
    <name evidence="7" type="ordered locus">LILAB_33175</name>
</gene>
<dbReference type="GO" id="GO:0003677">
    <property type="term" value="F:DNA binding"/>
    <property type="evidence" value="ECO:0007669"/>
    <property type="project" value="UniProtKB-UniRule"/>
</dbReference>
<evidence type="ECO:0000256" key="2">
    <source>
        <dbReference type="ARBA" id="ARBA00010961"/>
    </source>
</evidence>
<dbReference type="EMBL" id="CP002830">
    <property type="protein sequence ID" value="AEI68516.1"/>
    <property type="molecule type" value="Genomic_DNA"/>
</dbReference>
<proteinExistence type="inferred from homology"/>
<evidence type="ECO:0000256" key="5">
    <source>
        <dbReference type="ARBA" id="ARBA00023172"/>
    </source>
</evidence>
<keyword evidence="6" id="KW-0814">Transposable element</keyword>
<dbReference type="InterPro" id="IPR001207">
    <property type="entry name" value="Transposase_mutator"/>
</dbReference>
<evidence type="ECO:0000256" key="3">
    <source>
        <dbReference type="ARBA" id="ARBA00022578"/>
    </source>
</evidence>
<keyword evidence="4 6" id="KW-0238">DNA-binding</keyword>
<dbReference type="KEGG" id="mfu:LILAB_33175"/>
<sequence>MLGRYRRRTEEVDDAITTAYVQGVSTRKVGKVTQALLGEGVGRSTVSRVTKVLEGKVEGLRKAHLEQPFPYVYLDATFLDARWARAVENISALVAYGVGEDGHRHLLAVTLGPSESQASWGELLEQLVGRGLAGVRLVIADGHAGLEAAVRRLLPEARQQRCTVHLTRNVAAKVPQRVRQRVAREVSALFNAPSRKEARARLEAFKAGLGAQLPEAVACLEKGFAHATVFYDFPSAHWRRLRSTNGLERLHGEVKRRTRSVGAFPDRASALRLITTVALEVSSIWSDRRYLDMSLLNPIQEQSVQQSA</sequence>
<dbReference type="NCBIfam" id="NF033543">
    <property type="entry name" value="transpos_IS256"/>
    <property type="match status" value="1"/>
</dbReference>
<dbReference type="Pfam" id="PF00872">
    <property type="entry name" value="Transposase_mut"/>
    <property type="match status" value="1"/>
</dbReference>
<name>F8CDM6_MYXFH</name>
<dbReference type="GO" id="GO:0004803">
    <property type="term" value="F:transposase activity"/>
    <property type="evidence" value="ECO:0007669"/>
    <property type="project" value="UniProtKB-UniRule"/>
</dbReference>
<dbReference type="HOGENOM" id="CLU_036805_8_2_7"/>
<evidence type="ECO:0000313" key="8">
    <source>
        <dbReference type="Proteomes" id="UP000000488"/>
    </source>
</evidence>
<evidence type="ECO:0000256" key="4">
    <source>
        <dbReference type="ARBA" id="ARBA00023125"/>
    </source>
</evidence>
<dbReference type="eggNOG" id="COG3328">
    <property type="taxonomic scope" value="Bacteria"/>
</dbReference>
<evidence type="ECO:0000256" key="6">
    <source>
        <dbReference type="RuleBase" id="RU365089"/>
    </source>
</evidence>
<protein>
    <recommendedName>
        <fullName evidence="6">Mutator family transposase</fullName>
    </recommendedName>
</protein>
<dbReference type="GO" id="GO:0006313">
    <property type="term" value="P:DNA transposition"/>
    <property type="evidence" value="ECO:0007669"/>
    <property type="project" value="UniProtKB-UniRule"/>
</dbReference>
<dbReference type="Proteomes" id="UP000000488">
    <property type="component" value="Chromosome"/>
</dbReference>
<comment type="function">
    <text evidence="1 6">Required for the transposition of the insertion element.</text>
</comment>
<accession>F8CDM6</accession>
<evidence type="ECO:0000313" key="7">
    <source>
        <dbReference type="EMBL" id="AEI68516.1"/>
    </source>
</evidence>
<dbReference type="PANTHER" id="PTHR33217">
    <property type="entry name" value="TRANSPOSASE FOR INSERTION SEQUENCE ELEMENT IS1081"/>
    <property type="match status" value="1"/>
</dbReference>
<reference evidence="7 8" key="1">
    <citation type="journal article" date="2011" name="J. Bacteriol.">
        <title>Genome sequence of the halotolerant marine bacterium Myxococcus fulvus HW-1.</title>
        <authorList>
            <person name="Li Z.F."/>
            <person name="Li X."/>
            <person name="Liu H."/>
            <person name="Liu X."/>
            <person name="Han K."/>
            <person name="Wu Z.H."/>
            <person name="Hu W."/>
            <person name="Li F.F."/>
            <person name="Li Y.Z."/>
        </authorList>
    </citation>
    <scope>NUCLEOTIDE SEQUENCE [LARGE SCALE GENOMIC DNA]</scope>
    <source>
        <strain evidence="8">ATCC BAA-855 / HW-1</strain>
    </source>
</reference>
<keyword evidence="3 6" id="KW-0815">Transposition</keyword>
<comment type="similarity">
    <text evidence="2 6">Belongs to the transposase mutator family.</text>
</comment>
<dbReference type="PANTHER" id="PTHR33217:SF7">
    <property type="entry name" value="TRANSPOSASE FOR INSERTION SEQUENCE ELEMENT IS1081"/>
    <property type="match status" value="1"/>
</dbReference>
<dbReference type="AlphaFoldDB" id="F8CDM6"/>
<organism evidence="7 8">
    <name type="scientific">Myxococcus fulvus (strain ATCC BAA-855 / HW-1)</name>
    <dbReference type="NCBI Taxonomy" id="483219"/>
    <lineage>
        <taxon>Bacteria</taxon>
        <taxon>Pseudomonadati</taxon>
        <taxon>Myxococcota</taxon>
        <taxon>Myxococcia</taxon>
        <taxon>Myxococcales</taxon>
        <taxon>Cystobacterineae</taxon>
        <taxon>Myxococcaceae</taxon>
        <taxon>Myxococcus</taxon>
    </lineage>
</organism>